<protein>
    <submittedName>
        <fullName evidence="4">Sensor histidine kinase</fullName>
    </submittedName>
</protein>
<keyword evidence="4" id="KW-0808">Transferase</keyword>
<feature type="transmembrane region" description="Helical" evidence="2">
    <location>
        <begin position="7"/>
        <end position="27"/>
    </location>
</feature>
<dbReference type="SUPFAM" id="SSF55874">
    <property type="entry name" value="ATPase domain of HSP90 chaperone/DNA topoisomerase II/histidine kinase"/>
    <property type="match status" value="1"/>
</dbReference>
<evidence type="ECO:0000313" key="4">
    <source>
        <dbReference type="EMBL" id="TBH74217.1"/>
    </source>
</evidence>
<keyword evidence="2" id="KW-0472">Membrane</keyword>
<dbReference type="GO" id="GO:0000155">
    <property type="term" value="F:phosphorelay sensor kinase activity"/>
    <property type="evidence" value="ECO:0007669"/>
    <property type="project" value="InterPro"/>
</dbReference>
<sequence>MILRQRMYWALQSGGWFAWMLNEAVLYTNQYGWHWAWLYASLANISLAILLTHQYKRITKQFAWQDLPLFAMLRNHFIALCVMATCLVALNLPIDQYLLGENFEVQMSPFIITQYLFNFMKPLAIWMLIYFFFQYSKKQLVMERENNQLERAIQETEGKVLRAQMNPHFVFNALNSIRALITEDPAKAKKGINQLSKLLRSSLLTERKKTISIAEELDTIIDYLNLEKIRYEERLTWKLDVAKEINQAQIPPMLLQTLVENAIKHGIAHSSKEGLIEIKGEVIGDQIQLQVINPGHLKIRGESTGIGLINSQNRLTLLFGETAHIDLKPLDKNRVLASVTIPYLAETIA</sequence>
<proteinExistence type="predicted"/>
<dbReference type="Pfam" id="PF06580">
    <property type="entry name" value="His_kinase"/>
    <property type="match status" value="1"/>
</dbReference>
<dbReference type="OrthoDB" id="9792992at2"/>
<dbReference type="AlphaFoldDB" id="A0A4Q9BDZ7"/>
<dbReference type="InterPro" id="IPR036890">
    <property type="entry name" value="HATPase_C_sf"/>
</dbReference>
<feature type="domain" description="Signal transduction histidine kinase internal region" evidence="3">
    <location>
        <begin position="157"/>
        <end position="235"/>
    </location>
</feature>
<evidence type="ECO:0000313" key="5">
    <source>
        <dbReference type="Proteomes" id="UP000293583"/>
    </source>
</evidence>
<dbReference type="PANTHER" id="PTHR34220:SF7">
    <property type="entry name" value="SENSOR HISTIDINE KINASE YPDA"/>
    <property type="match status" value="1"/>
</dbReference>
<evidence type="ECO:0000256" key="2">
    <source>
        <dbReference type="SAM" id="Phobius"/>
    </source>
</evidence>
<gene>
    <name evidence="4" type="ORF">EWU20_03515</name>
</gene>
<organism evidence="4 5">
    <name type="scientific">Aquirufa antheringensis</name>
    <dbReference type="NCBI Taxonomy" id="2516559"/>
    <lineage>
        <taxon>Bacteria</taxon>
        <taxon>Pseudomonadati</taxon>
        <taxon>Bacteroidota</taxon>
        <taxon>Cytophagia</taxon>
        <taxon>Cytophagales</taxon>
        <taxon>Flectobacillaceae</taxon>
        <taxon>Aquirufa</taxon>
    </lineage>
</organism>
<keyword evidence="4" id="KW-0418">Kinase</keyword>
<comment type="caution">
    <text evidence="4">The sequence shown here is derived from an EMBL/GenBank/DDBJ whole genome shotgun (WGS) entry which is preliminary data.</text>
</comment>
<name>A0A4Q9BDZ7_9BACT</name>
<feature type="transmembrane region" description="Helical" evidence="2">
    <location>
        <begin position="73"/>
        <end position="92"/>
    </location>
</feature>
<keyword evidence="2" id="KW-0812">Transmembrane</keyword>
<dbReference type="EMBL" id="SEWY01000002">
    <property type="protein sequence ID" value="TBH74217.1"/>
    <property type="molecule type" value="Genomic_DNA"/>
</dbReference>
<evidence type="ECO:0000259" key="3">
    <source>
        <dbReference type="Pfam" id="PF06580"/>
    </source>
</evidence>
<accession>A0A4Q9BDZ7</accession>
<evidence type="ECO:0000256" key="1">
    <source>
        <dbReference type="SAM" id="Coils"/>
    </source>
</evidence>
<feature type="transmembrane region" description="Helical" evidence="2">
    <location>
        <begin position="112"/>
        <end position="133"/>
    </location>
</feature>
<dbReference type="PANTHER" id="PTHR34220">
    <property type="entry name" value="SENSOR HISTIDINE KINASE YPDA"/>
    <property type="match status" value="1"/>
</dbReference>
<dbReference type="GO" id="GO:0016020">
    <property type="term" value="C:membrane"/>
    <property type="evidence" value="ECO:0007669"/>
    <property type="project" value="InterPro"/>
</dbReference>
<feature type="coiled-coil region" evidence="1">
    <location>
        <begin position="135"/>
        <end position="166"/>
    </location>
</feature>
<dbReference type="InterPro" id="IPR010559">
    <property type="entry name" value="Sig_transdc_His_kin_internal"/>
</dbReference>
<dbReference type="Proteomes" id="UP000293583">
    <property type="component" value="Unassembled WGS sequence"/>
</dbReference>
<dbReference type="RefSeq" id="WP_130922743.1">
    <property type="nucleotide sequence ID" value="NZ_JAANOM010000001.1"/>
</dbReference>
<keyword evidence="2" id="KW-1133">Transmembrane helix</keyword>
<dbReference type="InterPro" id="IPR050640">
    <property type="entry name" value="Bact_2-comp_sensor_kinase"/>
</dbReference>
<reference evidence="4 5" key="1">
    <citation type="submission" date="2019-02" db="EMBL/GenBank/DDBJ databases">
        <title>Genome of a new Bacteroidetes strain.</title>
        <authorList>
            <person name="Pitt A."/>
        </authorList>
    </citation>
    <scope>NUCLEOTIDE SEQUENCE [LARGE SCALE GENOMIC DNA]</scope>
    <source>
        <strain evidence="4 5">103A-SOEBACH</strain>
    </source>
</reference>
<dbReference type="Gene3D" id="3.30.565.10">
    <property type="entry name" value="Histidine kinase-like ATPase, C-terminal domain"/>
    <property type="match status" value="1"/>
</dbReference>
<keyword evidence="1" id="KW-0175">Coiled coil</keyword>
<keyword evidence="5" id="KW-1185">Reference proteome</keyword>
<feature type="transmembrane region" description="Helical" evidence="2">
    <location>
        <begin position="33"/>
        <end position="52"/>
    </location>
</feature>